<protein>
    <submittedName>
        <fullName evidence="2">Uncharacterized protein</fullName>
    </submittedName>
</protein>
<keyword evidence="1" id="KW-1133">Transmembrane helix</keyword>
<gene>
    <name evidence="2" type="ORF">MATL_G00256370</name>
</gene>
<evidence type="ECO:0000313" key="3">
    <source>
        <dbReference type="Proteomes" id="UP001046870"/>
    </source>
</evidence>
<dbReference type="PANTHER" id="PTHR33802">
    <property type="entry name" value="SI:CH211-161H7.5-RELATED"/>
    <property type="match status" value="1"/>
</dbReference>
<evidence type="ECO:0000256" key="1">
    <source>
        <dbReference type="SAM" id="Phobius"/>
    </source>
</evidence>
<proteinExistence type="predicted"/>
<feature type="transmembrane region" description="Helical" evidence="1">
    <location>
        <begin position="124"/>
        <end position="144"/>
    </location>
</feature>
<keyword evidence="3" id="KW-1185">Reference proteome</keyword>
<keyword evidence="1" id="KW-0812">Transmembrane</keyword>
<keyword evidence="1" id="KW-0472">Membrane</keyword>
<feature type="transmembrane region" description="Helical" evidence="1">
    <location>
        <begin position="200"/>
        <end position="222"/>
    </location>
</feature>
<feature type="transmembrane region" description="Helical" evidence="1">
    <location>
        <begin position="56"/>
        <end position="78"/>
    </location>
</feature>
<sequence length="317" mass="35734">MGNHSPVRVVVTVLSVLAFIITMALNALAGSGSKHGPFRQSTGNVSYRFDTEITPAGWTFSIWGVIYAWLSAMLGYILSGLCRRTMYGPMYCHPAVLPYGFYLSWIVNLSLNITWLFLWDREQMVAGMVVLALIAFTNYLVIFFSCHGLHIYGAWLNKYHKVDLWLIRVLVQNGMGVYATWTTIATLLNFTVVLEYSAGVARMGAATVSLSLLLIETIAWFVVENFVLEKHVRYILTVYPVVIVALTGNITKHYNPAAPSWNSIFTVVLLALASMLLVVRVLLVIWRHRKQPLYQDSNSEVLMSPMDIAEKQKKIFI</sequence>
<feature type="transmembrane region" description="Helical" evidence="1">
    <location>
        <begin position="234"/>
        <end position="251"/>
    </location>
</feature>
<feature type="transmembrane region" description="Helical" evidence="1">
    <location>
        <begin position="99"/>
        <end position="118"/>
    </location>
</feature>
<feature type="transmembrane region" description="Helical" evidence="1">
    <location>
        <begin position="165"/>
        <end position="188"/>
    </location>
</feature>
<accession>A0A9D3PAA9</accession>
<dbReference type="PANTHER" id="PTHR33802:SF4">
    <property type="entry name" value="SI:DKEY-29D8.3"/>
    <property type="match status" value="1"/>
</dbReference>
<comment type="caution">
    <text evidence="2">The sequence shown here is derived from an EMBL/GenBank/DDBJ whole genome shotgun (WGS) entry which is preliminary data.</text>
</comment>
<feature type="transmembrane region" description="Helical" evidence="1">
    <location>
        <begin position="7"/>
        <end position="29"/>
    </location>
</feature>
<organism evidence="2 3">
    <name type="scientific">Megalops atlanticus</name>
    <name type="common">Tarpon</name>
    <name type="synonym">Clupea gigantea</name>
    <dbReference type="NCBI Taxonomy" id="7932"/>
    <lineage>
        <taxon>Eukaryota</taxon>
        <taxon>Metazoa</taxon>
        <taxon>Chordata</taxon>
        <taxon>Craniata</taxon>
        <taxon>Vertebrata</taxon>
        <taxon>Euteleostomi</taxon>
        <taxon>Actinopterygii</taxon>
        <taxon>Neopterygii</taxon>
        <taxon>Teleostei</taxon>
        <taxon>Elopiformes</taxon>
        <taxon>Megalopidae</taxon>
        <taxon>Megalops</taxon>
    </lineage>
</organism>
<name>A0A9D3PAA9_MEGAT</name>
<feature type="transmembrane region" description="Helical" evidence="1">
    <location>
        <begin position="263"/>
        <end position="286"/>
    </location>
</feature>
<dbReference type="AlphaFoldDB" id="A0A9D3PAA9"/>
<dbReference type="EMBL" id="JAFDVH010000024">
    <property type="protein sequence ID" value="KAG7455409.1"/>
    <property type="molecule type" value="Genomic_DNA"/>
</dbReference>
<evidence type="ECO:0000313" key="2">
    <source>
        <dbReference type="EMBL" id="KAG7455409.1"/>
    </source>
</evidence>
<reference evidence="2" key="1">
    <citation type="submission" date="2021-01" db="EMBL/GenBank/DDBJ databases">
        <authorList>
            <person name="Zahm M."/>
            <person name="Roques C."/>
            <person name="Cabau C."/>
            <person name="Klopp C."/>
            <person name="Donnadieu C."/>
            <person name="Jouanno E."/>
            <person name="Lampietro C."/>
            <person name="Louis A."/>
            <person name="Herpin A."/>
            <person name="Echchiki A."/>
            <person name="Berthelot C."/>
            <person name="Parey E."/>
            <person name="Roest-Crollius H."/>
            <person name="Braasch I."/>
            <person name="Postlethwait J."/>
            <person name="Bobe J."/>
            <person name="Montfort J."/>
            <person name="Bouchez O."/>
            <person name="Begum T."/>
            <person name="Mejri S."/>
            <person name="Adams A."/>
            <person name="Chen W.-J."/>
            <person name="Guiguen Y."/>
        </authorList>
    </citation>
    <scope>NUCLEOTIDE SEQUENCE</scope>
    <source>
        <strain evidence="2">YG-15Mar2019-1</strain>
        <tissue evidence="2">Brain</tissue>
    </source>
</reference>
<dbReference type="Proteomes" id="UP001046870">
    <property type="component" value="Chromosome 24"/>
</dbReference>
<dbReference type="OrthoDB" id="5586934at2759"/>